<dbReference type="InterPro" id="IPR036052">
    <property type="entry name" value="TrpB-like_PALP_sf"/>
</dbReference>
<proteinExistence type="predicted"/>
<dbReference type="Pfam" id="PF00291">
    <property type="entry name" value="PALP"/>
    <property type="match status" value="1"/>
</dbReference>
<sequence>MLTLAALEDASQELRRHMAPTALYSWPLLNDALGCEVFIKHENHAPTGSFKARCALLYLLRQSQRHVSSTSFVAATRGNFGLGMAWAAKMLHQRAAIVVPQGTSKETTSAIQSYGAFLIEHGKDFEEAHTFACQMAEDSKQVLSPGFDYDLVLGAATYALEIFRTIKDLDAIYVPVGLGTGICGLISVRDLFGLKTKIIGVVAEKADGCARSIEAGEYTLTSSANTFAEGICVRGPAREAFALIRSGAERIIRVSEDEIAEAIRLLYRTTHNACEGAAAAGLAGLSKERANLQDKKASFILCGQNMNRIWMARVLQGDTPTP</sequence>
<keyword evidence="2" id="KW-0663">Pyridoxal phosphate</keyword>
<dbReference type="EMBL" id="FOSK01000004">
    <property type="protein sequence ID" value="SFK32805.1"/>
    <property type="molecule type" value="Genomic_DNA"/>
</dbReference>
<dbReference type="RefSeq" id="WP_093518704.1">
    <property type="nucleotide sequence ID" value="NZ_FOSK01000004.1"/>
</dbReference>
<gene>
    <name evidence="5" type="ORF">SAMN04488518_104104</name>
</gene>
<feature type="domain" description="Tryptophan synthase beta chain-like PALP" evidence="4">
    <location>
        <begin position="16"/>
        <end position="303"/>
    </location>
</feature>
<evidence type="ECO:0000313" key="6">
    <source>
        <dbReference type="Proteomes" id="UP000199598"/>
    </source>
</evidence>
<dbReference type="Gene3D" id="3.40.50.1100">
    <property type="match status" value="2"/>
</dbReference>
<dbReference type="NCBIfam" id="NF004771">
    <property type="entry name" value="PRK06110.1"/>
    <property type="match status" value="1"/>
</dbReference>
<reference evidence="5 6" key="1">
    <citation type="submission" date="2016-10" db="EMBL/GenBank/DDBJ databases">
        <authorList>
            <person name="Varghese N."/>
            <person name="Submissions S."/>
        </authorList>
    </citation>
    <scope>NUCLEOTIDE SEQUENCE [LARGE SCALE GENOMIC DNA]</scope>
    <source>
        <strain evidence="5 6">DSM 16392</strain>
    </source>
</reference>
<comment type="caution">
    <text evidence="5">The sequence shown here is derived from an EMBL/GenBank/DDBJ whole genome shotgun (WGS) entry which is preliminary data.</text>
</comment>
<dbReference type="InterPro" id="IPR001926">
    <property type="entry name" value="TrpB-like_PALP"/>
</dbReference>
<name>A0A1I3YLW8_9HYPH</name>
<comment type="cofactor">
    <cofactor evidence="1">
        <name>pyridoxal 5'-phosphate</name>
        <dbReference type="ChEBI" id="CHEBI:597326"/>
    </cofactor>
</comment>
<evidence type="ECO:0000313" key="5">
    <source>
        <dbReference type="EMBL" id="SFK32805.1"/>
    </source>
</evidence>
<dbReference type="Proteomes" id="UP000199598">
    <property type="component" value="Unassembled WGS sequence"/>
</dbReference>
<dbReference type="InterPro" id="IPR050147">
    <property type="entry name" value="Ser/Thr_Dehydratase"/>
</dbReference>
<keyword evidence="3" id="KW-0456">Lyase</keyword>
<dbReference type="PANTHER" id="PTHR48078">
    <property type="entry name" value="THREONINE DEHYDRATASE, MITOCHONDRIAL-RELATED"/>
    <property type="match status" value="1"/>
</dbReference>
<evidence type="ECO:0000256" key="2">
    <source>
        <dbReference type="ARBA" id="ARBA00022898"/>
    </source>
</evidence>
<evidence type="ECO:0000256" key="1">
    <source>
        <dbReference type="ARBA" id="ARBA00001933"/>
    </source>
</evidence>
<dbReference type="PANTHER" id="PTHR48078:SF7">
    <property type="entry name" value="BLL6502 PROTEIN"/>
    <property type="match status" value="1"/>
</dbReference>
<accession>A0A1I3YLW8</accession>
<dbReference type="SUPFAM" id="SSF53686">
    <property type="entry name" value="Tryptophan synthase beta subunit-like PLP-dependent enzymes"/>
    <property type="match status" value="1"/>
</dbReference>
<evidence type="ECO:0000259" key="4">
    <source>
        <dbReference type="Pfam" id="PF00291"/>
    </source>
</evidence>
<evidence type="ECO:0000256" key="3">
    <source>
        <dbReference type="ARBA" id="ARBA00023239"/>
    </source>
</evidence>
<protein>
    <submittedName>
        <fullName evidence="5">Threonine dehydratase</fullName>
    </submittedName>
</protein>
<organism evidence="5 6">
    <name type="scientific">Pseudovibrio ascidiaceicola</name>
    <dbReference type="NCBI Taxonomy" id="285279"/>
    <lineage>
        <taxon>Bacteria</taxon>
        <taxon>Pseudomonadati</taxon>
        <taxon>Pseudomonadota</taxon>
        <taxon>Alphaproteobacteria</taxon>
        <taxon>Hyphomicrobiales</taxon>
        <taxon>Stappiaceae</taxon>
        <taxon>Pseudovibrio</taxon>
    </lineage>
</organism>
<keyword evidence="6" id="KW-1185">Reference proteome</keyword>